<dbReference type="SUPFAM" id="SSF55068">
    <property type="entry name" value="Peptide methionine sulfoxide reductase"/>
    <property type="match status" value="1"/>
</dbReference>
<dbReference type="InterPro" id="IPR002569">
    <property type="entry name" value="Met_Sox_Rdtase_MsrA_dom"/>
</dbReference>
<protein>
    <recommendedName>
        <fullName evidence="1">peptide-methionine (S)-S-oxide reductase</fullName>
        <ecNumber evidence="1">1.8.4.11</ecNumber>
    </recommendedName>
</protein>
<dbReference type="PANTHER" id="PTHR43774:SF1">
    <property type="entry name" value="PEPTIDE METHIONINE SULFOXIDE REDUCTASE MSRA 2"/>
    <property type="match status" value="1"/>
</dbReference>
<dbReference type="GO" id="GO:0008113">
    <property type="term" value="F:peptide-methionine (S)-S-oxide reductase activity"/>
    <property type="evidence" value="ECO:0007669"/>
    <property type="project" value="UniProtKB-EC"/>
</dbReference>
<evidence type="ECO:0000259" key="5">
    <source>
        <dbReference type="Pfam" id="PF01625"/>
    </source>
</evidence>
<dbReference type="EC" id="1.8.4.11" evidence="1"/>
<dbReference type="PANTHER" id="PTHR43774">
    <property type="entry name" value="PEPTIDE METHIONINE SULFOXIDE REDUCTASE"/>
    <property type="match status" value="1"/>
</dbReference>
<comment type="catalytic activity">
    <reaction evidence="4">
        <text>[thioredoxin]-disulfide + L-methionine + H2O = L-methionine (S)-S-oxide + [thioredoxin]-dithiol</text>
        <dbReference type="Rhea" id="RHEA:19993"/>
        <dbReference type="Rhea" id="RHEA-COMP:10698"/>
        <dbReference type="Rhea" id="RHEA-COMP:10700"/>
        <dbReference type="ChEBI" id="CHEBI:15377"/>
        <dbReference type="ChEBI" id="CHEBI:29950"/>
        <dbReference type="ChEBI" id="CHEBI:50058"/>
        <dbReference type="ChEBI" id="CHEBI:57844"/>
        <dbReference type="ChEBI" id="CHEBI:58772"/>
        <dbReference type="EC" id="1.8.4.11"/>
    </reaction>
</comment>
<evidence type="ECO:0000256" key="3">
    <source>
        <dbReference type="ARBA" id="ARBA00047806"/>
    </source>
</evidence>
<dbReference type="Proteomes" id="UP000295620">
    <property type="component" value="Unassembled WGS sequence"/>
</dbReference>
<comment type="catalytic activity">
    <reaction evidence="3">
        <text>L-methionyl-[protein] + [thioredoxin]-disulfide + H2O = L-methionyl-(S)-S-oxide-[protein] + [thioredoxin]-dithiol</text>
        <dbReference type="Rhea" id="RHEA:14217"/>
        <dbReference type="Rhea" id="RHEA-COMP:10698"/>
        <dbReference type="Rhea" id="RHEA-COMP:10700"/>
        <dbReference type="Rhea" id="RHEA-COMP:12313"/>
        <dbReference type="Rhea" id="RHEA-COMP:12315"/>
        <dbReference type="ChEBI" id="CHEBI:15377"/>
        <dbReference type="ChEBI" id="CHEBI:16044"/>
        <dbReference type="ChEBI" id="CHEBI:29950"/>
        <dbReference type="ChEBI" id="CHEBI:44120"/>
        <dbReference type="ChEBI" id="CHEBI:50058"/>
        <dbReference type="EC" id="1.8.4.11"/>
    </reaction>
</comment>
<sequence>MDKIGFGGSCHWCTEAIFQSLKGTGEVLQGWISVSGEPDLLSEAVIVEFDPAVISLNSLIEIHLHTHSCTSVHSMRDKYRSAVYCFTKEQFASAGTAIQALQKDFSQPIITEVLDFGDFKLNQPQYLNYYYTDTERPFCKNIVDPKLKELMSKFSDKLDSNKLSHLNP</sequence>
<reference evidence="6 7" key="1">
    <citation type="submission" date="2019-03" db="EMBL/GenBank/DDBJ databases">
        <title>Genomic Encyclopedia of Archaeal and Bacterial Type Strains, Phase II (KMG-II): from individual species to whole genera.</title>
        <authorList>
            <person name="Goeker M."/>
        </authorList>
    </citation>
    <scope>NUCLEOTIDE SEQUENCE [LARGE SCALE GENOMIC DNA]</scope>
    <source>
        <strain evidence="6 7">DSM 19035</strain>
    </source>
</reference>
<dbReference type="Gene3D" id="3.30.1060.10">
    <property type="entry name" value="Peptide methionine sulphoxide reductase MsrA"/>
    <property type="match status" value="1"/>
</dbReference>
<dbReference type="RefSeq" id="WP_133576657.1">
    <property type="nucleotide sequence ID" value="NZ_SNYC01000005.1"/>
</dbReference>
<accession>A0A4R6STI3</accession>
<proteinExistence type="predicted"/>
<evidence type="ECO:0000256" key="1">
    <source>
        <dbReference type="ARBA" id="ARBA00012502"/>
    </source>
</evidence>
<name>A0A4R6STI3_9SPHI</name>
<keyword evidence="2" id="KW-0560">Oxidoreductase</keyword>
<dbReference type="OrthoDB" id="4174719at2"/>
<gene>
    <name evidence="6" type="ORF">ATK78_2774</name>
</gene>
<keyword evidence="7" id="KW-1185">Reference proteome</keyword>
<evidence type="ECO:0000256" key="4">
    <source>
        <dbReference type="ARBA" id="ARBA00048782"/>
    </source>
</evidence>
<dbReference type="AlphaFoldDB" id="A0A4R6STI3"/>
<dbReference type="EMBL" id="SNYC01000005">
    <property type="protein sequence ID" value="TDQ08266.1"/>
    <property type="molecule type" value="Genomic_DNA"/>
</dbReference>
<dbReference type="InterPro" id="IPR036509">
    <property type="entry name" value="Met_Sox_Rdtase_MsrA_sf"/>
</dbReference>
<evidence type="ECO:0000313" key="6">
    <source>
        <dbReference type="EMBL" id="TDQ08266.1"/>
    </source>
</evidence>
<comment type="caution">
    <text evidence="6">The sequence shown here is derived from an EMBL/GenBank/DDBJ whole genome shotgun (WGS) entry which is preliminary data.</text>
</comment>
<evidence type="ECO:0000313" key="7">
    <source>
        <dbReference type="Proteomes" id="UP000295620"/>
    </source>
</evidence>
<feature type="domain" description="Peptide methionine sulphoxide reductase MsrA" evidence="5">
    <location>
        <begin position="4"/>
        <end position="139"/>
    </location>
</feature>
<organism evidence="6 7">
    <name type="scientific">Pedobacter metabolipauper</name>
    <dbReference type="NCBI Taxonomy" id="425513"/>
    <lineage>
        <taxon>Bacteria</taxon>
        <taxon>Pseudomonadati</taxon>
        <taxon>Bacteroidota</taxon>
        <taxon>Sphingobacteriia</taxon>
        <taxon>Sphingobacteriales</taxon>
        <taxon>Sphingobacteriaceae</taxon>
        <taxon>Pedobacter</taxon>
    </lineage>
</organism>
<evidence type="ECO:0000256" key="2">
    <source>
        <dbReference type="ARBA" id="ARBA00023002"/>
    </source>
</evidence>
<dbReference type="Pfam" id="PF01625">
    <property type="entry name" value="PMSR"/>
    <property type="match status" value="1"/>
</dbReference>